<sequence>MHPSRRTRGLTLIELLLFIAVVGIALAAMLRVFVTATAASADPIIRRQELAIAESLLREVQLMPFTWCDPDSPNFDDATSAAACNTVETIGPEAGETRYGPTYFDNVNDYNGFSMTGIRDLTNTAVSGLAGYSANVAVTAGALDSVTAGSGDALKITITVTGPDSSTVVLQGWRTRYAPQSPY</sequence>
<evidence type="ECO:0000256" key="1">
    <source>
        <dbReference type="SAM" id="Phobius"/>
    </source>
</evidence>
<dbReference type="InterPro" id="IPR012902">
    <property type="entry name" value="N_methyl_site"/>
</dbReference>
<name>A0A254N2Z7_9BURK</name>
<dbReference type="RefSeq" id="WP_088485046.1">
    <property type="nucleotide sequence ID" value="NZ_NISI01000009.1"/>
</dbReference>
<accession>A0A254N2Z7</accession>
<dbReference type="Pfam" id="PF07963">
    <property type="entry name" value="N_methyl"/>
    <property type="match status" value="1"/>
</dbReference>
<gene>
    <name evidence="2" type="ORF">CDO81_20110</name>
</gene>
<dbReference type="Proteomes" id="UP000197446">
    <property type="component" value="Unassembled WGS sequence"/>
</dbReference>
<protein>
    <recommendedName>
        <fullName evidence="4">MSHA biogenesis protein MshD</fullName>
    </recommendedName>
</protein>
<evidence type="ECO:0000313" key="2">
    <source>
        <dbReference type="EMBL" id="OWR02526.1"/>
    </source>
</evidence>
<comment type="caution">
    <text evidence="2">The sequence shown here is derived from an EMBL/GenBank/DDBJ whole genome shotgun (WGS) entry which is preliminary data.</text>
</comment>
<feature type="transmembrane region" description="Helical" evidence="1">
    <location>
        <begin position="12"/>
        <end position="34"/>
    </location>
</feature>
<dbReference type="AlphaFoldDB" id="A0A254N2Z7"/>
<reference evidence="2 3" key="1">
    <citation type="journal article" date="2007" name="Int. J. Syst. Evol. Microbiol.">
        <title>Description of Pelomonas aquatica sp. nov. and Pelomonas puraquae sp. nov., isolated from industrial and haemodialysis water.</title>
        <authorList>
            <person name="Gomila M."/>
            <person name="Bowien B."/>
            <person name="Falsen E."/>
            <person name="Moore E.R."/>
            <person name="Lalucat J."/>
        </authorList>
    </citation>
    <scope>NUCLEOTIDE SEQUENCE [LARGE SCALE GENOMIC DNA]</scope>
    <source>
        <strain evidence="2 3">CCUG 52769</strain>
    </source>
</reference>
<dbReference type="OrthoDB" id="8759523at2"/>
<keyword evidence="1" id="KW-0472">Membrane</keyword>
<dbReference type="PROSITE" id="PS00409">
    <property type="entry name" value="PROKAR_NTER_METHYL"/>
    <property type="match status" value="1"/>
</dbReference>
<proteinExistence type="predicted"/>
<keyword evidence="1" id="KW-1133">Transmembrane helix</keyword>
<organism evidence="2 3">
    <name type="scientific">Roseateles puraquae</name>
    <dbReference type="NCBI Taxonomy" id="431059"/>
    <lineage>
        <taxon>Bacteria</taxon>
        <taxon>Pseudomonadati</taxon>
        <taxon>Pseudomonadota</taxon>
        <taxon>Betaproteobacteria</taxon>
        <taxon>Burkholderiales</taxon>
        <taxon>Sphaerotilaceae</taxon>
        <taxon>Roseateles</taxon>
    </lineage>
</organism>
<keyword evidence="3" id="KW-1185">Reference proteome</keyword>
<evidence type="ECO:0000313" key="3">
    <source>
        <dbReference type="Proteomes" id="UP000197446"/>
    </source>
</evidence>
<dbReference type="EMBL" id="NISI01000009">
    <property type="protein sequence ID" value="OWR02526.1"/>
    <property type="molecule type" value="Genomic_DNA"/>
</dbReference>
<evidence type="ECO:0008006" key="4">
    <source>
        <dbReference type="Google" id="ProtNLM"/>
    </source>
</evidence>
<keyword evidence="1" id="KW-0812">Transmembrane</keyword>